<accession>A0A0G1PMM6</accession>
<keyword evidence="1" id="KW-1133">Transmembrane helix</keyword>
<proteinExistence type="predicted"/>
<feature type="transmembrane region" description="Helical" evidence="1">
    <location>
        <begin position="12"/>
        <end position="28"/>
    </location>
</feature>
<name>A0A0G1PMM6_9BACT</name>
<keyword evidence="1" id="KW-0812">Transmembrane</keyword>
<gene>
    <name evidence="2" type="ORF">UX47_C0001G0230</name>
</gene>
<comment type="caution">
    <text evidence="2">The sequence shown here is derived from an EMBL/GenBank/DDBJ whole genome shotgun (WGS) entry which is preliminary data.</text>
</comment>
<evidence type="ECO:0000313" key="3">
    <source>
        <dbReference type="Proteomes" id="UP000034794"/>
    </source>
</evidence>
<protein>
    <submittedName>
        <fullName evidence="2">Uncharacterized protein</fullName>
    </submittedName>
</protein>
<sequence length="57" mass="6283">MNKKLLRYLDPISAMGFGWILASIFLFLSSANSALFLLIVCLVMVGGSFAYHYFSGS</sequence>
<feature type="transmembrane region" description="Helical" evidence="1">
    <location>
        <begin position="34"/>
        <end position="54"/>
    </location>
</feature>
<keyword evidence="1" id="KW-0472">Membrane</keyword>
<organism evidence="2 3">
    <name type="scientific">Candidatus Collierbacteria bacterium GW2011_GWA2_46_26</name>
    <dbReference type="NCBI Taxonomy" id="1618381"/>
    <lineage>
        <taxon>Bacteria</taxon>
        <taxon>Candidatus Collieribacteriota</taxon>
    </lineage>
</organism>
<dbReference type="EMBL" id="LCMI01000001">
    <property type="protein sequence ID" value="KKU33947.1"/>
    <property type="molecule type" value="Genomic_DNA"/>
</dbReference>
<evidence type="ECO:0000313" key="2">
    <source>
        <dbReference type="EMBL" id="KKU33947.1"/>
    </source>
</evidence>
<reference evidence="2 3" key="1">
    <citation type="journal article" date="2015" name="Nature">
        <title>rRNA introns, odd ribosomes, and small enigmatic genomes across a large radiation of phyla.</title>
        <authorList>
            <person name="Brown C.T."/>
            <person name="Hug L.A."/>
            <person name="Thomas B.C."/>
            <person name="Sharon I."/>
            <person name="Castelle C.J."/>
            <person name="Singh A."/>
            <person name="Wilkins M.J."/>
            <person name="Williams K.H."/>
            <person name="Banfield J.F."/>
        </authorList>
    </citation>
    <scope>NUCLEOTIDE SEQUENCE [LARGE SCALE GENOMIC DNA]</scope>
</reference>
<evidence type="ECO:0000256" key="1">
    <source>
        <dbReference type="SAM" id="Phobius"/>
    </source>
</evidence>
<dbReference type="Proteomes" id="UP000034794">
    <property type="component" value="Unassembled WGS sequence"/>
</dbReference>
<dbReference type="AlphaFoldDB" id="A0A0G1PMM6"/>